<dbReference type="CDD" id="cd12148">
    <property type="entry name" value="fungal_TF_MHR"/>
    <property type="match status" value="1"/>
</dbReference>
<dbReference type="PANTHER" id="PTHR47785">
    <property type="entry name" value="ZN(II)2CYS6 TRANSCRIPTION FACTOR (EUROFUNG)-RELATED-RELATED"/>
    <property type="match status" value="1"/>
</dbReference>
<feature type="domain" description="Zn(2)-C6 fungal-type" evidence="3">
    <location>
        <begin position="11"/>
        <end position="41"/>
    </location>
</feature>
<dbReference type="SUPFAM" id="SSF57701">
    <property type="entry name" value="Zn2/Cys6 DNA-binding domain"/>
    <property type="match status" value="1"/>
</dbReference>
<dbReference type="Proteomes" id="UP001586593">
    <property type="component" value="Unassembled WGS sequence"/>
</dbReference>
<dbReference type="EMBL" id="JAZHXJ010000338">
    <property type="protein sequence ID" value="KAL1864271.1"/>
    <property type="molecule type" value="Genomic_DNA"/>
</dbReference>
<evidence type="ECO:0000259" key="3">
    <source>
        <dbReference type="PROSITE" id="PS50048"/>
    </source>
</evidence>
<keyword evidence="5" id="KW-1185">Reference proteome</keyword>
<accession>A0ABR3WKW3</accession>
<evidence type="ECO:0000313" key="5">
    <source>
        <dbReference type="Proteomes" id="UP001586593"/>
    </source>
</evidence>
<dbReference type="InterPro" id="IPR053181">
    <property type="entry name" value="EcdB-like_regulator"/>
</dbReference>
<feature type="compositionally biased region" description="Low complexity" evidence="2">
    <location>
        <begin position="80"/>
        <end position="90"/>
    </location>
</feature>
<name>A0ABR3WKW3_9PEZI</name>
<dbReference type="InterPro" id="IPR036864">
    <property type="entry name" value="Zn2-C6_fun-type_DNA-bd_sf"/>
</dbReference>
<protein>
    <recommendedName>
        <fullName evidence="3">Zn(2)-C6 fungal-type domain-containing protein</fullName>
    </recommendedName>
</protein>
<proteinExistence type="predicted"/>
<dbReference type="InterPro" id="IPR001138">
    <property type="entry name" value="Zn2Cys6_DnaBD"/>
</dbReference>
<dbReference type="PROSITE" id="PS50048">
    <property type="entry name" value="ZN2_CY6_FUNGAL_2"/>
    <property type="match status" value="1"/>
</dbReference>
<sequence length="607" mass="67731">MITLRGKTNLACDTCRQRKSRCDGTRPACSHCVRAGRRCTYRPTPTNLETDVSVLSRLADAEARIQALEGGAGQNTSQRSTATPTPTFSAPPQLHTAAAYKLLHCWPRIRLNLSIPGVVPETYLADYDHSDPLLLEWTTGARRAVPPLMVWQAAHAMEGFYGSTHRLPVYFSYLFDHYPPLSSDGLDRGSLARSAVEGISQRAAVVDLQLLSIPQLLVLSMAMRTVDAEPLDMDPAHMMALAEASCAMALQKQWLLRSGPDEDLVPMLLALSYYLAYFWARPFHALGVLQSIAPAIKHMHVRQPDDRVRCYSQLYYLLESDILTEIDGFPSADTLPLGNPGALGVTHLASSPGGLATGAESPGRRFGPWGYTIASHLTLRSILNRVLCHLYVPNKAYAQPHELADVVFSLAADLRQWYQAQPLDQQFVRDATVFSMNVPSVDLRMREIVLRYFSCVFLLHRPVLYFFLHKEMEYTVRPPDGRTLRSDGEPWILESCRDCIESAALIIYFSYISAEPVHVIRGSWRSWFHSQLLFAVYLILLQARVVPSLGPVLRNIGDVDGLLDRVEALLELSPIRSLKEGKSLEILRNERDNFGVSSPELAMSAST</sequence>
<evidence type="ECO:0000256" key="1">
    <source>
        <dbReference type="ARBA" id="ARBA00023242"/>
    </source>
</evidence>
<dbReference type="PROSITE" id="PS00463">
    <property type="entry name" value="ZN2_CY6_FUNGAL_1"/>
    <property type="match status" value="1"/>
</dbReference>
<dbReference type="SMART" id="SM00066">
    <property type="entry name" value="GAL4"/>
    <property type="match status" value="1"/>
</dbReference>
<evidence type="ECO:0000313" key="4">
    <source>
        <dbReference type="EMBL" id="KAL1864271.1"/>
    </source>
</evidence>
<evidence type="ECO:0000256" key="2">
    <source>
        <dbReference type="SAM" id="MobiDB-lite"/>
    </source>
</evidence>
<dbReference type="Pfam" id="PF00172">
    <property type="entry name" value="Zn_clus"/>
    <property type="match status" value="1"/>
</dbReference>
<dbReference type="CDD" id="cd00067">
    <property type="entry name" value="GAL4"/>
    <property type="match status" value="1"/>
</dbReference>
<comment type="caution">
    <text evidence="4">The sequence shown here is derived from an EMBL/GenBank/DDBJ whole genome shotgun (WGS) entry which is preliminary data.</text>
</comment>
<gene>
    <name evidence="4" type="ORF">VTK73DRAFT_6002</name>
</gene>
<dbReference type="Gene3D" id="4.10.240.10">
    <property type="entry name" value="Zn(2)-C6 fungal-type DNA-binding domain"/>
    <property type="match status" value="1"/>
</dbReference>
<keyword evidence="1" id="KW-0539">Nucleus</keyword>
<reference evidence="4 5" key="1">
    <citation type="journal article" date="2024" name="Commun. Biol.">
        <title>Comparative genomic analysis of thermophilic fungi reveals convergent evolutionary adaptations and gene losses.</title>
        <authorList>
            <person name="Steindorff A.S."/>
            <person name="Aguilar-Pontes M.V."/>
            <person name="Robinson A.J."/>
            <person name="Andreopoulos B."/>
            <person name="LaButti K."/>
            <person name="Kuo A."/>
            <person name="Mondo S."/>
            <person name="Riley R."/>
            <person name="Otillar R."/>
            <person name="Haridas S."/>
            <person name="Lipzen A."/>
            <person name="Grimwood J."/>
            <person name="Schmutz J."/>
            <person name="Clum A."/>
            <person name="Reid I.D."/>
            <person name="Moisan M.C."/>
            <person name="Butler G."/>
            <person name="Nguyen T.T.M."/>
            <person name="Dewar K."/>
            <person name="Conant G."/>
            <person name="Drula E."/>
            <person name="Henrissat B."/>
            <person name="Hansel C."/>
            <person name="Singer S."/>
            <person name="Hutchinson M.I."/>
            <person name="de Vries R.P."/>
            <person name="Natvig D.O."/>
            <person name="Powell A.J."/>
            <person name="Tsang A."/>
            <person name="Grigoriev I.V."/>
        </authorList>
    </citation>
    <scope>NUCLEOTIDE SEQUENCE [LARGE SCALE GENOMIC DNA]</scope>
    <source>
        <strain evidence="4 5">ATCC 24622</strain>
    </source>
</reference>
<feature type="region of interest" description="Disordered" evidence="2">
    <location>
        <begin position="69"/>
        <end position="90"/>
    </location>
</feature>
<organism evidence="4 5">
    <name type="scientific">Phialemonium thermophilum</name>
    <dbReference type="NCBI Taxonomy" id="223376"/>
    <lineage>
        <taxon>Eukaryota</taxon>
        <taxon>Fungi</taxon>
        <taxon>Dikarya</taxon>
        <taxon>Ascomycota</taxon>
        <taxon>Pezizomycotina</taxon>
        <taxon>Sordariomycetes</taxon>
        <taxon>Sordariomycetidae</taxon>
        <taxon>Cephalothecales</taxon>
        <taxon>Cephalothecaceae</taxon>
        <taxon>Phialemonium</taxon>
    </lineage>
</organism>